<sequence length="302" mass="33650">MSGGGARGIALIGILRAFEEAGIPVDMVGGTSIGAFVSGLYARNSDSVSVYGRTKSFSKDMSTLWKMLIDITWPSLAYTSGSEFNRAIWKIFKDAQIEDLWLPFFCVTTNITKSKAEVHTAGLLWKYIRASMSLSSFVPPICDTNGEMLMDGGYLDNLPVGIMQRMMRPEVVFALDIAGEDDSSPVHYGDAVSGLRVLLNHFNPFRRYWIPTLSDVQSRLTYCASVTQLEWAKKAEACIYLKVPPGTSGVLDFGKFDELYEKGYRYGRAWVDAWKREGILDQWLNGYKPTPSQTTKVHNGSQ</sequence>
<dbReference type="Proteomes" id="UP001145114">
    <property type="component" value="Unassembled WGS sequence"/>
</dbReference>
<dbReference type="EMBL" id="JAMZIH010008282">
    <property type="protein sequence ID" value="KAJ1672502.1"/>
    <property type="molecule type" value="Genomic_DNA"/>
</dbReference>
<reference evidence="1" key="1">
    <citation type="submission" date="2022-06" db="EMBL/GenBank/DDBJ databases">
        <title>Phylogenomic reconstructions and comparative analyses of Kickxellomycotina fungi.</title>
        <authorList>
            <person name="Reynolds N.K."/>
            <person name="Stajich J.E."/>
            <person name="Barry K."/>
            <person name="Grigoriev I.V."/>
            <person name="Crous P."/>
            <person name="Smith M.E."/>
        </authorList>
    </citation>
    <scope>NUCLEOTIDE SEQUENCE</scope>
    <source>
        <strain evidence="1">RSA 2271</strain>
    </source>
</reference>
<protein>
    <submittedName>
        <fullName evidence="1">Phosphatidylcholine and lysophosphatidylcholine phospholipase</fullName>
    </submittedName>
</protein>
<keyword evidence="2" id="KW-1185">Reference proteome</keyword>
<evidence type="ECO:0000313" key="1">
    <source>
        <dbReference type="EMBL" id="KAJ1672502.1"/>
    </source>
</evidence>
<evidence type="ECO:0000313" key="2">
    <source>
        <dbReference type="Proteomes" id="UP001145114"/>
    </source>
</evidence>
<name>A0ACC1H864_9FUNG</name>
<comment type="caution">
    <text evidence="1">The sequence shown here is derived from an EMBL/GenBank/DDBJ whole genome shotgun (WGS) entry which is preliminary data.</text>
</comment>
<feature type="non-terminal residue" evidence="1">
    <location>
        <position position="302"/>
    </location>
</feature>
<accession>A0ACC1H864</accession>
<gene>
    <name evidence="1" type="primary">NTE1_2</name>
    <name evidence="1" type="ORF">EV182_007054</name>
</gene>
<organism evidence="1 2">
    <name type="scientific">Spiromyces aspiralis</name>
    <dbReference type="NCBI Taxonomy" id="68401"/>
    <lineage>
        <taxon>Eukaryota</taxon>
        <taxon>Fungi</taxon>
        <taxon>Fungi incertae sedis</taxon>
        <taxon>Zoopagomycota</taxon>
        <taxon>Kickxellomycotina</taxon>
        <taxon>Kickxellomycetes</taxon>
        <taxon>Kickxellales</taxon>
        <taxon>Kickxellaceae</taxon>
        <taxon>Spiromyces</taxon>
    </lineage>
</organism>
<proteinExistence type="predicted"/>